<comment type="caution">
    <text evidence="2">The sequence shown here is derived from an EMBL/GenBank/DDBJ whole genome shotgun (WGS) entry which is preliminary data.</text>
</comment>
<feature type="compositionally biased region" description="Basic residues" evidence="1">
    <location>
        <begin position="538"/>
        <end position="548"/>
    </location>
</feature>
<feature type="compositionally biased region" description="Basic residues" evidence="1">
    <location>
        <begin position="229"/>
        <end position="240"/>
    </location>
</feature>
<feature type="region of interest" description="Disordered" evidence="1">
    <location>
        <begin position="258"/>
        <end position="446"/>
    </location>
</feature>
<sequence length="1044" mass="114273">MLGRRPGRGFRRGRHRHAQGRGLRHVRLQRRGSRTLPYVHEAAPGHHHRRGQQLQRAELLERDADAPGGGFRGGRHPGLRRDPDGPGDHRAGGQVRRPRARPRGLAGGLGAGQVGSGQDQERRGARPRHRPRPRGGLLQHQAVRRRRPADGAGRGRQAVGGQLGHLRQCRRHPLPGPRAGGHALPGQRRGPVQQRRRQRRRAVLRRARPPGLRHQPVGARRLGPGGAGGRRRRDGRHRPVLHPVGVRLREQLLRDDHLPGLADGQHRQRRRAAEQRGVEHRHRAAALELGRLLPDRPQAGQAHRPGGGAGAMAHRGTAGGRGLRRGQRRQLPVQRAGVPRPAGLPRPELLPVRRPDRPDLLRRGHPDPDRADRPVRRRDPQRHGQRGAADGTGAQEPRRGVEGHHEPDQDRHHPLTKDADRGQVHRSAAQPPVPAGRHGGPLRPHRPVLPAVRRLRALPAALHRLGVAAHGQHARPEPHDLAGRRQLHRAVERPRLLAVAAQHLHHRTALRRAAVAGRPGAGETARPAPARGDLLPRRAARPLRHVGRRGSADLPVRLPAEQRRVRQLGAAPVRHRTRRLGTRDLDLEVRGGDHRVLALDRIQHADLPGRHAGRPHRAVRGGNARRRQQAAAVPQGDRPGAAADDPVHRHHLRDRLAPAVRGALPLRRQRPGHQRGPRQPVLDAGALRLPARVQLGTPGPGGGRRLGHLLHRRGRRGRQRPDRRPAPPIGLRTGRTADRDTIPPASRRRPAARGTAHLPGPGGRVRRVALPAVLRRDGRLQHPGADRQDPAAAGAGRPPAAEPAGRLALQRPRRPHPGAPDGQLLHRRQRGHRLHGVLLHAGRIRLRQAAVRRTQRPAGARRRHHRDAAAAQRPAAVPAHRGAALDGPAAGGDPAGPGHRLRGVLHAAVPGPVAADGTARSRAGGRREHAAAGVARGLPRRTPRHGGAGDAHLRRGLERLPVAADRAHPVRQPHPPGRPGRHRRRLQRRRVGDHGRRGRHHRAAAGRLRGLRQADRRRRHAGRGQGLTGGTTTGHRLTDGRTMP</sequence>
<feature type="region of interest" description="Disordered" evidence="1">
    <location>
        <begin position="850"/>
        <end position="896"/>
    </location>
</feature>
<feature type="compositionally biased region" description="Basic and acidic residues" evidence="1">
    <location>
        <begin position="351"/>
        <end position="382"/>
    </location>
</feature>
<feature type="compositionally biased region" description="Basic residues" evidence="1">
    <location>
        <begin position="979"/>
        <end position="989"/>
    </location>
</feature>
<dbReference type="EMBL" id="CAJVAX010000018">
    <property type="protein sequence ID" value="CAG7646522.1"/>
    <property type="molecule type" value="Genomic_DNA"/>
</dbReference>
<feature type="compositionally biased region" description="Basic residues" evidence="1">
    <location>
        <begin position="1"/>
        <end position="33"/>
    </location>
</feature>
<feature type="compositionally biased region" description="Low complexity" evidence="1">
    <location>
        <begin position="790"/>
        <end position="808"/>
    </location>
</feature>
<evidence type="ECO:0000313" key="2">
    <source>
        <dbReference type="EMBL" id="CAG7646522.1"/>
    </source>
</evidence>
<gene>
    <name evidence="2" type="ORF">SBRY_40435</name>
</gene>
<feature type="compositionally biased region" description="Gly residues" evidence="1">
    <location>
        <begin position="1023"/>
        <end position="1032"/>
    </location>
</feature>
<feature type="compositionally biased region" description="Basic and acidic residues" evidence="1">
    <location>
        <begin position="396"/>
        <end position="423"/>
    </location>
</feature>
<feature type="compositionally biased region" description="Low complexity" evidence="1">
    <location>
        <begin position="184"/>
        <end position="193"/>
    </location>
</feature>
<dbReference type="Proteomes" id="UP001153328">
    <property type="component" value="Unassembled WGS sequence"/>
</dbReference>
<dbReference type="AlphaFoldDB" id="A0A9W4H2W6"/>
<feature type="compositionally biased region" description="Low complexity" evidence="1">
    <location>
        <begin position="209"/>
        <end position="222"/>
    </location>
</feature>
<feature type="region of interest" description="Disordered" evidence="1">
    <location>
        <begin position="914"/>
        <end position="1044"/>
    </location>
</feature>
<feature type="compositionally biased region" description="Basic and acidic residues" evidence="1">
    <location>
        <begin position="79"/>
        <end position="91"/>
    </location>
</feature>
<reference evidence="2" key="1">
    <citation type="submission" date="2021-06" db="EMBL/GenBank/DDBJ databases">
        <authorList>
            <person name="Arsene-Ploetze F."/>
        </authorList>
    </citation>
    <scope>NUCLEOTIDE SEQUENCE</scope>
    <source>
        <strain evidence="2">SBRY1</strain>
    </source>
</reference>
<feature type="compositionally biased region" description="Basic and acidic residues" evidence="1">
    <location>
        <begin position="774"/>
        <end position="789"/>
    </location>
</feature>
<evidence type="ECO:0000313" key="3">
    <source>
        <dbReference type="Proteomes" id="UP001153328"/>
    </source>
</evidence>
<feature type="compositionally biased region" description="Basic residues" evidence="1">
    <location>
        <begin position="705"/>
        <end position="718"/>
    </location>
</feature>
<proteinExistence type="predicted"/>
<keyword evidence="3" id="KW-1185">Reference proteome</keyword>
<feature type="compositionally biased region" description="Basic residues" evidence="1">
    <location>
        <begin position="853"/>
        <end position="866"/>
    </location>
</feature>
<feature type="region of interest" description="Disordered" evidence="1">
    <location>
        <begin position="1"/>
        <end position="241"/>
    </location>
</feature>
<feature type="compositionally biased region" description="Gly residues" evidence="1">
    <location>
        <begin position="105"/>
        <end position="115"/>
    </location>
</feature>
<feature type="compositionally biased region" description="Low complexity" evidence="1">
    <location>
        <begin position="869"/>
        <end position="888"/>
    </location>
</feature>
<feature type="compositionally biased region" description="Basic residues" evidence="1">
    <location>
        <begin position="194"/>
        <end position="208"/>
    </location>
</feature>
<protein>
    <submittedName>
        <fullName evidence="2">Uncharacterized protein</fullName>
    </submittedName>
</protein>
<feature type="compositionally biased region" description="Basic residues" evidence="1">
    <location>
        <begin position="667"/>
        <end position="676"/>
    </location>
</feature>
<accession>A0A9W4H2W6</accession>
<feature type="compositionally biased region" description="Basic residues" evidence="1">
    <location>
        <begin position="611"/>
        <end position="628"/>
    </location>
</feature>
<feature type="region of interest" description="Disordered" evidence="1">
    <location>
        <begin position="607"/>
        <end position="829"/>
    </location>
</feature>
<organism evidence="2 3">
    <name type="scientific">Actinacidiphila bryophytorum</name>
    <dbReference type="NCBI Taxonomy" id="1436133"/>
    <lineage>
        <taxon>Bacteria</taxon>
        <taxon>Bacillati</taxon>
        <taxon>Actinomycetota</taxon>
        <taxon>Actinomycetes</taxon>
        <taxon>Kitasatosporales</taxon>
        <taxon>Streptomycetaceae</taxon>
        <taxon>Actinacidiphila</taxon>
    </lineage>
</organism>
<name>A0A9W4H2W6_9ACTN</name>
<evidence type="ECO:0000256" key="1">
    <source>
        <dbReference type="SAM" id="MobiDB-lite"/>
    </source>
</evidence>
<feature type="region of interest" description="Disordered" evidence="1">
    <location>
        <begin position="513"/>
        <end position="548"/>
    </location>
</feature>
<feature type="compositionally biased region" description="Low complexity" evidence="1">
    <location>
        <begin position="513"/>
        <end position="533"/>
    </location>
</feature>